<reference evidence="2" key="1">
    <citation type="thesis" date="2020" institute="ProQuest LLC" country="789 East Eisenhower Parkway, Ann Arbor, MI, USA">
        <title>Comparative Genomics and Chromosome Evolution.</title>
        <authorList>
            <person name="Mudd A.B."/>
        </authorList>
    </citation>
    <scope>NUCLEOTIDE SEQUENCE</scope>
    <source>
        <strain evidence="2">HN-11 Male</strain>
        <tissue evidence="2">Kidney and liver</tissue>
    </source>
</reference>
<keyword evidence="1" id="KW-0472">Membrane</keyword>
<evidence type="ECO:0000256" key="1">
    <source>
        <dbReference type="SAM" id="Phobius"/>
    </source>
</evidence>
<evidence type="ECO:0000313" key="3">
    <source>
        <dbReference type="Proteomes" id="UP000770717"/>
    </source>
</evidence>
<dbReference type="Proteomes" id="UP000770717">
    <property type="component" value="Unassembled WGS sequence"/>
</dbReference>
<gene>
    <name evidence="2" type="ORF">GDO78_022887</name>
</gene>
<feature type="transmembrane region" description="Helical" evidence="1">
    <location>
        <begin position="6"/>
        <end position="28"/>
    </location>
</feature>
<keyword evidence="3" id="KW-1185">Reference proteome</keyword>
<name>A0A8J6EFU1_ELECQ</name>
<proteinExistence type="predicted"/>
<sequence length="68" mass="7910">MDLLDMLLIFAMNPNAAIALCYLPFVLYRARLLCLPVFQQDERLQLTRKYPLDLLPKNPRFVSIITNA</sequence>
<accession>A0A8J6EFU1</accession>
<comment type="caution">
    <text evidence="2">The sequence shown here is derived from an EMBL/GenBank/DDBJ whole genome shotgun (WGS) entry which is preliminary data.</text>
</comment>
<dbReference type="AlphaFoldDB" id="A0A8J6EFU1"/>
<protein>
    <submittedName>
        <fullName evidence="2">Uncharacterized protein</fullName>
    </submittedName>
</protein>
<keyword evidence="1" id="KW-0812">Transmembrane</keyword>
<organism evidence="2 3">
    <name type="scientific">Eleutherodactylus coqui</name>
    <name type="common">Puerto Rican coqui</name>
    <dbReference type="NCBI Taxonomy" id="57060"/>
    <lineage>
        <taxon>Eukaryota</taxon>
        <taxon>Metazoa</taxon>
        <taxon>Chordata</taxon>
        <taxon>Craniata</taxon>
        <taxon>Vertebrata</taxon>
        <taxon>Euteleostomi</taxon>
        <taxon>Amphibia</taxon>
        <taxon>Batrachia</taxon>
        <taxon>Anura</taxon>
        <taxon>Neobatrachia</taxon>
        <taxon>Hyloidea</taxon>
        <taxon>Eleutherodactylidae</taxon>
        <taxon>Eleutherodactylinae</taxon>
        <taxon>Eleutherodactylus</taxon>
        <taxon>Eleutherodactylus</taxon>
    </lineage>
</organism>
<keyword evidence="1" id="KW-1133">Transmembrane helix</keyword>
<dbReference type="EMBL" id="WNTK01000912">
    <property type="protein sequence ID" value="KAG9468354.1"/>
    <property type="molecule type" value="Genomic_DNA"/>
</dbReference>
<evidence type="ECO:0000313" key="2">
    <source>
        <dbReference type="EMBL" id="KAG9468354.1"/>
    </source>
</evidence>